<evidence type="ECO:0000313" key="2">
    <source>
        <dbReference type="EMBL" id="GIO50932.1"/>
    </source>
</evidence>
<dbReference type="EMBL" id="BORT01000040">
    <property type="protein sequence ID" value="GIO50932.1"/>
    <property type="molecule type" value="Genomic_DNA"/>
</dbReference>
<comment type="caution">
    <text evidence="2">The sequence shown here is derived from an EMBL/GenBank/DDBJ whole genome shotgun (WGS) entry which is preliminary data.</text>
</comment>
<feature type="domain" description="DUF1541" evidence="1">
    <location>
        <begin position="23"/>
        <end position="74"/>
    </location>
</feature>
<evidence type="ECO:0000259" key="1">
    <source>
        <dbReference type="Pfam" id="PF07563"/>
    </source>
</evidence>
<protein>
    <recommendedName>
        <fullName evidence="1">DUF1541 domain-containing protein</fullName>
    </recommendedName>
</protein>
<dbReference type="AlphaFoldDB" id="A0A919YMG7"/>
<dbReference type="Gene3D" id="2.30.30.1210">
    <property type="entry name" value="Domain of unknown function DUF1541"/>
    <property type="match status" value="1"/>
</dbReference>
<sequence length="148" mass="16513">MHYSDSNEVPKGLKAAEDPMYHVGKDVVIHAKRVEGMDGATGTVVGAYDTIAYSVTYMPTNGGKPVPNHRWVIQEEIKDAGSEPLKQEEMVTLEADHIEGMMGAQAMIDTAKKTTVYMVDYIPTTGGPPVKNCKWFVERELSIRHYRR</sequence>
<proteinExistence type="predicted"/>
<dbReference type="InterPro" id="IPR011438">
    <property type="entry name" value="DUF1541"/>
</dbReference>
<evidence type="ECO:0000313" key="3">
    <source>
        <dbReference type="Proteomes" id="UP000682811"/>
    </source>
</evidence>
<gene>
    <name evidence="2" type="ORF">J34TS1_56970</name>
</gene>
<keyword evidence="3" id="KW-1185">Reference proteome</keyword>
<feature type="domain" description="DUF1541" evidence="1">
    <location>
        <begin position="90"/>
        <end position="138"/>
    </location>
</feature>
<dbReference type="Proteomes" id="UP000682811">
    <property type="component" value="Unassembled WGS sequence"/>
</dbReference>
<dbReference type="Pfam" id="PF07563">
    <property type="entry name" value="DUF1541"/>
    <property type="match status" value="2"/>
</dbReference>
<organism evidence="2 3">
    <name type="scientific">Paenibacillus azoreducens</name>
    <dbReference type="NCBI Taxonomy" id="116718"/>
    <lineage>
        <taxon>Bacteria</taxon>
        <taxon>Bacillati</taxon>
        <taxon>Bacillota</taxon>
        <taxon>Bacilli</taxon>
        <taxon>Bacillales</taxon>
        <taxon>Paenibacillaceae</taxon>
        <taxon>Paenibacillus</taxon>
    </lineage>
</organism>
<name>A0A919YMG7_9BACL</name>
<reference evidence="2 3" key="1">
    <citation type="submission" date="2021-03" db="EMBL/GenBank/DDBJ databases">
        <title>Antimicrobial resistance genes in bacteria isolated from Japanese honey, and their potential for conferring macrolide and lincosamide resistance in the American foulbrood pathogen Paenibacillus larvae.</title>
        <authorList>
            <person name="Okamoto M."/>
            <person name="Kumagai M."/>
            <person name="Kanamori H."/>
            <person name="Takamatsu D."/>
        </authorList>
    </citation>
    <scope>NUCLEOTIDE SEQUENCE [LARGE SCALE GENOMIC DNA]</scope>
    <source>
        <strain evidence="2 3">J34TS1</strain>
    </source>
</reference>
<accession>A0A919YMG7</accession>